<keyword evidence="1" id="KW-0472">Membrane</keyword>
<comment type="caution">
    <text evidence="2">The sequence shown here is derived from an EMBL/GenBank/DDBJ whole genome shotgun (WGS) entry which is preliminary data.</text>
</comment>
<reference evidence="2 3" key="1">
    <citation type="journal article" date="2010" name="J. Bacteriol.">
        <title>Genome sequence of Lentisphaera araneosa HTCC2155T, the type species of the order Lentisphaerales in the phylum Lentisphaerae.</title>
        <authorList>
            <person name="Thrash J.C."/>
            <person name="Cho J.C."/>
            <person name="Vergin K.L."/>
            <person name="Morris R.M."/>
            <person name="Giovannoni S.J."/>
        </authorList>
    </citation>
    <scope>NUCLEOTIDE SEQUENCE [LARGE SCALE GENOMIC DNA]</scope>
    <source>
        <strain evidence="2 3">HTCC2155</strain>
    </source>
</reference>
<proteinExistence type="predicted"/>
<keyword evidence="1" id="KW-1133">Transmembrane helix</keyword>
<feature type="transmembrane region" description="Helical" evidence="1">
    <location>
        <begin position="81"/>
        <end position="104"/>
    </location>
</feature>
<dbReference type="eggNOG" id="ENOG5032XAV">
    <property type="taxonomic scope" value="Bacteria"/>
</dbReference>
<organism evidence="2 3">
    <name type="scientific">Lentisphaera araneosa HTCC2155</name>
    <dbReference type="NCBI Taxonomy" id="313628"/>
    <lineage>
        <taxon>Bacteria</taxon>
        <taxon>Pseudomonadati</taxon>
        <taxon>Lentisphaerota</taxon>
        <taxon>Lentisphaeria</taxon>
        <taxon>Lentisphaerales</taxon>
        <taxon>Lentisphaeraceae</taxon>
        <taxon>Lentisphaera</taxon>
    </lineage>
</organism>
<keyword evidence="1" id="KW-0812">Transmembrane</keyword>
<dbReference type="RefSeq" id="WP_007277596.1">
    <property type="nucleotide sequence ID" value="NZ_ABCK01000004.1"/>
</dbReference>
<name>A6DI65_9BACT</name>
<feature type="transmembrane region" description="Helical" evidence="1">
    <location>
        <begin position="43"/>
        <end position="60"/>
    </location>
</feature>
<gene>
    <name evidence="2" type="ORF">LNTAR_09119</name>
</gene>
<evidence type="ECO:0000313" key="2">
    <source>
        <dbReference type="EMBL" id="EDM28719.1"/>
    </source>
</evidence>
<protein>
    <submittedName>
        <fullName evidence="2">Uncharacterized protein</fullName>
    </submittedName>
</protein>
<keyword evidence="3" id="KW-1185">Reference proteome</keyword>
<feature type="transmembrane region" description="Helical" evidence="1">
    <location>
        <begin position="17"/>
        <end position="37"/>
    </location>
</feature>
<dbReference type="AlphaFoldDB" id="A6DI65"/>
<evidence type="ECO:0000256" key="1">
    <source>
        <dbReference type="SAM" id="Phobius"/>
    </source>
</evidence>
<dbReference type="Proteomes" id="UP000004947">
    <property type="component" value="Unassembled WGS sequence"/>
</dbReference>
<dbReference type="OrthoDB" id="7594417at2"/>
<evidence type="ECO:0000313" key="3">
    <source>
        <dbReference type="Proteomes" id="UP000004947"/>
    </source>
</evidence>
<accession>A6DI65</accession>
<sequence length="174" mass="19514">MTKDDKIEALQIISKRLVYTTAIMMLVAGGVSLGGIFQDRIMISWLVISCGIIGGFVSIQQRLKRMEDNELKLLSQSWPQILVIPLFGGVFAMVLYIMVLSGIVDGDLFPNFYIQKPEGIPDNEFLESLLWKTYPMTGEDFGKLLFWSFAAGFSERLVPSLINSKVNTTEENPP</sequence>
<dbReference type="EMBL" id="ABCK01000004">
    <property type="protein sequence ID" value="EDM28719.1"/>
    <property type="molecule type" value="Genomic_DNA"/>
</dbReference>